<accession>A0A562QCZ1</accession>
<dbReference type="EMBL" id="VLKZ01000008">
    <property type="protein sequence ID" value="TWI54622.1"/>
    <property type="molecule type" value="Genomic_DNA"/>
</dbReference>
<evidence type="ECO:0000313" key="3">
    <source>
        <dbReference type="Proteomes" id="UP000315711"/>
    </source>
</evidence>
<reference evidence="2 3" key="1">
    <citation type="journal article" date="2015" name="Stand. Genomic Sci.">
        <title>Genomic Encyclopedia of Bacterial and Archaeal Type Strains, Phase III: the genomes of soil and plant-associated and newly described type strains.</title>
        <authorList>
            <person name="Whitman W.B."/>
            <person name="Woyke T."/>
            <person name="Klenk H.P."/>
            <person name="Zhou Y."/>
            <person name="Lilburn T.G."/>
            <person name="Beck B.J."/>
            <person name="De Vos P."/>
            <person name="Vandamme P."/>
            <person name="Eisen J.A."/>
            <person name="Garrity G."/>
            <person name="Hugenholtz P."/>
            <person name="Kyrpides N.C."/>
        </authorList>
    </citation>
    <scope>NUCLEOTIDE SEQUENCE [LARGE SCALE GENOMIC DNA]</scope>
    <source>
        <strain evidence="2 3">CGMCC 1.10116</strain>
    </source>
</reference>
<dbReference type="Proteomes" id="UP000315711">
    <property type="component" value="Unassembled WGS sequence"/>
</dbReference>
<comment type="caution">
    <text evidence="2">The sequence shown here is derived from an EMBL/GenBank/DDBJ whole genome shotgun (WGS) entry which is preliminary data.</text>
</comment>
<evidence type="ECO:0000313" key="2">
    <source>
        <dbReference type="EMBL" id="TWI54622.1"/>
    </source>
</evidence>
<keyword evidence="3" id="KW-1185">Reference proteome</keyword>
<proteinExistence type="predicted"/>
<dbReference type="InterPro" id="IPR050789">
    <property type="entry name" value="Diverse_Enzym_Activities"/>
</dbReference>
<gene>
    <name evidence="2" type="ORF">IQ10_02844</name>
</gene>
<dbReference type="SUPFAM" id="SSF56601">
    <property type="entry name" value="beta-lactamase/transpeptidase-like"/>
    <property type="match status" value="1"/>
</dbReference>
<dbReference type="InterPro" id="IPR012338">
    <property type="entry name" value="Beta-lactam/transpept-like"/>
</dbReference>
<dbReference type="Pfam" id="PF00144">
    <property type="entry name" value="Beta-lactamase"/>
    <property type="match status" value="1"/>
</dbReference>
<dbReference type="AlphaFoldDB" id="A0A562QCZ1"/>
<dbReference type="OrthoDB" id="9770183at2"/>
<evidence type="ECO:0000259" key="1">
    <source>
        <dbReference type="Pfam" id="PF00144"/>
    </source>
</evidence>
<name>A0A562QCZ1_9BACI</name>
<sequence>MAREAMESALKETIDKVLENAVGRAGGVPGIVAMVTDKDGNIYEGSAGVRELGKETPMTTDTVCALFSTTKAIVGVALMQLVQEGKVRLDDPVNKYVPEISEIKVLEGFDADGQPKLRSPRTDITIEMLMLHTAGFGYEFFSHEDRKYRDAKDVPSILTSTFDSVKNVLLFEPGEQWNYGVNIDWVGKVVEAVRGKRLGDVMAEHIFVPLGMKDIGFSLTPSMMERRATIHNRAQDGALTPMPDLKLPDNPEMDMGGHGLYASVGEYMKFIRMILNDGGGVLEPETVAQMAQNGLSGSLKIDGWITSDPSLANNGEFFPGVQKSWGYTFQINEDPTPTGRPAGQLMWAGLANLFYWIDRENGIGGFFASQVFPFQDVASYLGFLEFESAVYQTLKSGADLRQEAQVDG</sequence>
<organism evidence="2 3">
    <name type="scientific">Halalkalibacter nanhaiisediminis</name>
    <dbReference type="NCBI Taxonomy" id="688079"/>
    <lineage>
        <taxon>Bacteria</taxon>
        <taxon>Bacillati</taxon>
        <taxon>Bacillota</taxon>
        <taxon>Bacilli</taxon>
        <taxon>Bacillales</taxon>
        <taxon>Bacillaceae</taxon>
        <taxon>Halalkalibacter</taxon>
    </lineage>
</organism>
<dbReference type="PANTHER" id="PTHR43283:SF3">
    <property type="entry name" value="BETA-LACTAMASE FAMILY PROTEIN (AFU_ORTHOLOGUE AFUA_5G07500)"/>
    <property type="match status" value="1"/>
</dbReference>
<keyword evidence="2" id="KW-0378">Hydrolase</keyword>
<protein>
    <submittedName>
        <fullName evidence="2">Methyl acetate hydrolase</fullName>
    </submittedName>
</protein>
<dbReference type="PANTHER" id="PTHR43283">
    <property type="entry name" value="BETA-LACTAMASE-RELATED"/>
    <property type="match status" value="1"/>
</dbReference>
<feature type="domain" description="Beta-lactamase-related" evidence="1">
    <location>
        <begin position="23"/>
        <end position="374"/>
    </location>
</feature>
<dbReference type="Gene3D" id="3.40.710.10">
    <property type="entry name" value="DD-peptidase/beta-lactamase superfamily"/>
    <property type="match status" value="1"/>
</dbReference>
<dbReference type="InterPro" id="IPR001466">
    <property type="entry name" value="Beta-lactam-related"/>
</dbReference>
<dbReference type="RefSeq" id="WP_144451093.1">
    <property type="nucleotide sequence ID" value="NZ_VLKZ01000008.1"/>
</dbReference>
<dbReference type="GO" id="GO:0016787">
    <property type="term" value="F:hydrolase activity"/>
    <property type="evidence" value="ECO:0007669"/>
    <property type="project" value="UniProtKB-KW"/>
</dbReference>